<dbReference type="Proteomes" id="UP000095282">
    <property type="component" value="Unplaced"/>
</dbReference>
<feature type="region of interest" description="Disordered" evidence="1">
    <location>
        <begin position="47"/>
        <end position="72"/>
    </location>
</feature>
<accession>A0A1I7TYC4</accession>
<feature type="compositionally biased region" description="Low complexity" evidence="1">
    <location>
        <begin position="57"/>
        <end position="72"/>
    </location>
</feature>
<evidence type="ECO:0000256" key="1">
    <source>
        <dbReference type="SAM" id="MobiDB-lite"/>
    </source>
</evidence>
<protein>
    <submittedName>
        <fullName evidence="3">Ovule protein</fullName>
    </submittedName>
</protein>
<reference evidence="3" key="1">
    <citation type="submission" date="2016-11" db="UniProtKB">
        <authorList>
            <consortium name="WormBaseParasite"/>
        </authorList>
    </citation>
    <scope>IDENTIFICATION</scope>
</reference>
<evidence type="ECO:0000313" key="2">
    <source>
        <dbReference type="Proteomes" id="UP000095282"/>
    </source>
</evidence>
<dbReference type="WBParaSite" id="Csp11.Scaffold629.g13019.t1">
    <property type="protein sequence ID" value="Csp11.Scaffold629.g13019.t1"/>
    <property type="gene ID" value="Csp11.Scaffold629.g13019"/>
</dbReference>
<keyword evidence="2" id="KW-1185">Reference proteome</keyword>
<sequence length="72" mass="8352">MAFTTCMSAYKCKSQKKEMEKRPIKNGCCLSTKTFWWDREKRKNRIDYSHPNGEAGSQNLSSLLNNKSLPFS</sequence>
<evidence type="ECO:0000313" key="3">
    <source>
        <dbReference type="WBParaSite" id="Csp11.Scaffold629.g13019.t1"/>
    </source>
</evidence>
<name>A0A1I7TYC4_9PELO</name>
<dbReference type="AlphaFoldDB" id="A0A1I7TYC4"/>
<organism evidence="2 3">
    <name type="scientific">Caenorhabditis tropicalis</name>
    <dbReference type="NCBI Taxonomy" id="1561998"/>
    <lineage>
        <taxon>Eukaryota</taxon>
        <taxon>Metazoa</taxon>
        <taxon>Ecdysozoa</taxon>
        <taxon>Nematoda</taxon>
        <taxon>Chromadorea</taxon>
        <taxon>Rhabditida</taxon>
        <taxon>Rhabditina</taxon>
        <taxon>Rhabditomorpha</taxon>
        <taxon>Rhabditoidea</taxon>
        <taxon>Rhabditidae</taxon>
        <taxon>Peloderinae</taxon>
        <taxon>Caenorhabditis</taxon>
    </lineage>
</organism>
<proteinExistence type="predicted"/>